<dbReference type="InterPro" id="IPR015168">
    <property type="entry name" value="SsuA/THI5"/>
</dbReference>
<dbReference type="SUPFAM" id="SSF53850">
    <property type="entry name" value="Periplasmic binding protein-like II"/>
    <property type="match status" value="1"/>
</dbReference>
<protein>
    <submittedName>
        <fullName evidence="2">Thiamine biosynthesis protein HI_0357</fullName>
    </submittedName>
</protein>
<gene>
    <name evidence="2" type="ORF">NCTC13159_03848</name>
</gene>
<dbReference type="Proteomes" id="UP000254589">
    <property type="component" value="Unassembled WGS sequence"/>
</dbReference>
<dbReference type="PANTHER" id="PTHR31528:SF15">
    <property type="entry name" value="RIBOFLAVIN-BINDING PROTEIN RIBY"/>
    <property type="match status" value="1"/>
</dbReference>
<dbReference type="EMBL" id="UGSJ01000001">
    <property type="protein sequence ID" value="SUA92323.1"/>
    <property type="molecule type" value="Genomic_DNA"/>
</dbReference>
<name>A0AAJ4ZF96_PANPU</name>
<dbReference type="Gene3D" id="3.40.190.10">
    <property type="entry name" value="Periplasmic binding protein-like II"/>
    <property type="match status" value="2"/>
</dbReference>
<sequence length="385" mass="41255">MTRMDAWHAIVSRWISAPRSAARPLRRPAARPTRLKTLTPLTRLAPRLLPIPDFGYLMRCVGTLAAGAVIALGMASPAQARDKVTLMLNWYTYGEHAPFYLGIERGYFAAENIDLDIQEGRGSAVTVQAVAAGSTTLGYADVSTMMKAAAKGAPVVTVGVMLQKSPASVMGFAEKNIVKPADIKGRTVAMTPGDSLSQLWPVYLKANRLGDADYKPVSGDATTKRNAVVNGRADLLLGNVNDQKPIIEEITGKPVRALLFADSGVNPVNGGIIARKEMLKSNPDLLRRFLRAASKSVQAATQSPKDAVAAMLKINPKAGKPETLAKSWEATIPLLHTASTQNLPALRFDPKDMAATLDLMVKYGGVDAATAGKAEDYYSLEFVPK</sequence>
<feature type="domain" description="SsuA/THI5-like" evidence="1">
    <location>
        <begin position="95"/>
        <end position="307"/>
    </location>
</feature>
<dbReference type="PANTHER" id="PTHR31528">
    <property type="entry name" value="4-AMINO-5-HYDROXYMETHYL-2-METHYLPYRIMIDINE PHOSPHATE SYNTHASE THI11-RELATED"/>
    <property type="match status" value="1"/>
</dbReference>
<dbReference type="InterPro" id="IPR027939">
    <property type="entry name" value="NMT1/THI5"/>
</dbReference>
<dbReference type="Pfam" id="PF09084">
    <property type="entry name" value="NMT1"/>
    <property type="match status" value="1"/>
</dbReference>
<reference evidence="2 3" key="1">
    <citation type="submission" date="2018-06" db="EMBL/GenBank/DDBJ databases">
        <authorList>
            <consortium name="Pathogen Informatics"/>
            <person name="Doyle S."/>
        </authorList>
    </citation>
    <scope>NUCLEOTIDE SEQUENCE [LARGE SCALE GENOMIC DNA]</scope>
    <source>
        <strain evidence="2 3">NCTC13159</strain>
    </source>
</reference>
<evidence type="ECO:0000313" key="2">
    <source>
        <dbReference type="EMBL" id="SUA92323.1"/>
    </source>
</evidence>
<evidence type="ECO:0000313" key="3">
    <source>
        <dbReference type="Proteomes" id="UP000254589"/>
    </source>
</evidence>
<organism evidence="2 3">
    <name type="scientific">Pandoraea pulmonicola</name>
    <dbReference type="NCBI Taxonomy" id="93221"/>
    <lineage>
        <taxon>Bacteria</taxon>
        <taxon>Pseudomonadati</taxon>
        <taxon>Pseudomonadota</taxon>
        <taxon>Betaproteobacteria</taxon>
        <taxon>Burkholderiales</taxon>
        <taxon>Burkholderiaceae</taxon>
        <taxon>Pandoraea</taxon>
    </lineage>
</organism>
<comment type="caution">
    <text evidence="2">The sequence shown here is derived from an EMBL/GenBank/DDBJ whole genome shotgun (WGS) entry which is preliminary data.</text>
</comment>
<evidence type="ECO:0000259" key="1">
    <source>
        <dbReference type="Pfam" id="PF09084"/>
    </source>
</evidence>
<proteinExistence type="predicted"/>
<accession>A0AAJ4ZF96</accession>
<dbReference type="GO" id="GO:0009228">
    <property type="term" value="P:thiamine biosynthetic process"/>
    <property type="evidence" value="ECO:0007669"/>
    <property type="project" value="InterPro"/>
</dbReference>
<dbReference type="AlphaFoldDB" id="A0AAJ4ZF96"/>